<protein>
    <submittedName>
        <fullName evidence="1">Uncharacterized protein</fullName>
    </submittedName>
</protein>
<proteinExistence type="predicted"/>
<sequence length="64" mass="7043">KYTFTEEEKKCVSIRVCGCFARGRAERSAPQRGFTSPVTCRGQLIASHPPDRGVFTFACSSRSA</sequence>
<gene>
    <name evidence="1" type="ORF">AAFF_G00331140</name>
</gene>
<dbReference type="AlphaFoldDB" id="A0AAD7R6W6"/>
<organism evidence="1 2">
    <name type="scientific">Aldrovandia affinis</name>
    <dbReference type="NCBI Taxonomy" id="143900"/>
    <lineage>
        <taxon>Eukaryota</taxon>
        <taxon>Metazoa</taxon>
        <taxon>Chordata</taxon>
        <taxon>Craniata</taxon>
        <taxon>Vertebrata</taxon>
        <taxon>Euteleostomi</taxon>
        <taxon>Actinopterygii</taxon>
        <taxon>Neopterygii</taxon>
        <taxon>Teleostei</taxon>
        <taxon>Notacanthiformes</taxon>
        <taxon>Halosauridae</taxon>
        <taxon>Aldrovandia</taxon>
    </lineage>
</organism>
<dbReference type="EMBL" id="JAINUG010000507">
    <property type="protein sequence ID" value="KAJ8367091.1"/>
    <property type="molecule type" value="Genomic_DNA"/>
</dbReference>
<accession>A0AAD7R6W6</accession>
<evidence type="ECO:0000313" key="2">
    <source>
        <dbReference type="Proteomes" id="UP001221898"/>
    </source>
</evidence>
<comment type="caution">
    <text evidence="1">The sequence shown here is derived from an EMBL/GenBank/DDBJ whole genome shotgun (WGS) entry which is preliminary data.</text>
</comment>
<evidence type="ECO:0000313" key="1">
    <source>
        <dbReference type="EMBL" id="KAJ8367091.1"/>
    </source>
</evidence>
<keyword evidence="2" id="KW-1185">Reference proteome</keyword>
<reference evidence="1" key="1">
    <citation type="journal article" date="2023" name="Science">
        <title>Genome structures resolve the early diversification of teleost fishes.</title>
        <authorList>
            <person name="Parey E."/>
            <person name="Louis A."/>
            <person name="Montfort J."/>
            <person name="Bouchez O."/>
            <person name="Roques C."/>
            <person name="Iampietro C."/>
            <person name="Lluch J."/>
            <person name="Castinel A."/>
            <person name="Donnadieu C."/>
            <person name="Desvignes T."/>
            <person name="Floi Bucao C."/>
            <person name="Jouanno E."/>
            <person name="Wen M."/>
            <person name="Mejri S."/>
            <person name="Dirks R."/>
            <person name="Jansen H."/>
            <person name="Henkel C."/>
            <person name="Chen W.J."/>
            <person name="Zahm M."/>
            <person name="Cabau C."/>
            <person name="Klopp C."/>
            <person name="Thompson A.W."/>
            <person name="Robinson-Rechavi M."/>
            <person name="Braasch I."/>
            <person name="Lecointre G."/>
            <person name="Bobe J."/>
            <person name="Postlethwait J.H."/>
            <person name="Berthelot C."/>
            <person name="Roest Crollius H."/>
            <person name="Guiguen Y."/>
        </authorList>
    </citation>
    <scope>NUCLEOTIDE SEQUENCE</scope>
    <source>
        <strain evidence="1">NC1722</strain>
    </source>
</reference>
<feature type="non-terminal residue" evidence="1">
    <location>
        <position position="1"/>
    </location>
</feature>
<dbReference type="Proteomes" id="UP001221898">
    <property type="component" value="Unassembled WGS sequence"/>
</dbReference>
<name>A0AAD7R6W6_9TELE</name>